<organism evidence="2 3">
    <name type="scientific">Gracilibacillus salinarum</name>
    <dbReference type="NCBI Taxonomy" id="2932255"/>
    <lineage>
        <taxon>Bacteria</taxon>
        <taxon>Bacillati</taxon>
        <taxon>Bacillota</taxon>
        <taxon>Bacilli</taxon>
        <taxon>Bacillales</taxon>
        <taxon>Bacillaceae</taxon>
        <taxon>Gracilibacillus</taxon>
    </lineage>
</organism>
<keyword evidence="3" id="KW-1185">Reference proteome</keyword>
<evidence type="ECO:0000256" key="1">
    <source>
        <dbReference type="SAM" id="Phobius"/>
    </source>
</evidence>
<evidence type="ECO:0008006" key="4">
    <source>
        <dbReference type="Google" id="ProtNLM"/>
    </source>
</evidence>
<name>A0ABY4GRP4_9BACI</name>
<keyword evidence="1" id="KW-0472">Membrane</keyword>
<reference evidence="2 3" key="1">
    <citation type="submission" date="2022-04" db="EMBL/GenBank/DDBJ databases">
        <title>Gracilibacillus sp. isolated from saltern.</title>
        <authorList>
            <person name="Won M."/>
            <person name="Lee C.-M."/>
            <person name="Woen H.-Y."/>
            <person name="Kwon S.-W."/>
        </authorList>
    </citation>
    <scope>NUCLEOTIDE SEQUENCE [LARGE SCALE GENOMIC DNA]</scope>
    <source>
        <strain evidence="2 3">SSPM10-3</strain>
    </source>
</reference>
<sequence>MSVKRKSVSLVLVGIGVAIIFFSMNWFYPYSPFSINKSYAYKPDEILFNGKSYEEVLSEFKATYEKDSANNDVNLTIDSTEYVLPIFERMVN</sequence>
<keyword evidence="1" id="KW-1133">Transmembrane helix</keyword>
<keyword evidence="1" id="KW-0812">Transmembrane</keyword>
<dbReference type="RefSeq" id="WP_244747288.1">
    <property type="nucleotide sequence ID" value="NZ_CP095071.1"/>
</dbReference>
<evidence type="ECO:0000313" key="2">
    <source>
        <dbReference type="EMBL" id="UOQ86909.1"/>
    </source>
</evidence>
<feature type="transmembrane region" description="Helical" evidence="1">
    <location>
        <begin position="7"/>
        <end position="28"/>
    </location>
</feature>
<accession>A0ABY4GRP4</accession>
<dbReference type="Proteomes" id="UP000831537">
    <property type="component" value="Chromosome"/>
</dbReference>
<protein>
    <recommendedName>
        <fullName evidence="4">DUF4825 domain-containing protein</fullName>
    </recommendedName>
</protein>
<evidence type="ECO:0000313" key="3">
    <source>
        <dbReference type="Proteomes" id="UP000831537"/>
    </source>
</evidence>
<dbReference type="EMBL" id="CP095071">
    <property type="protein sequence ID" value="UOQ86909.1"/>
    <property type="molecule type" value="Genomic_DNA"/>
</dbReference>
<gene>
    <name evidence="2" type="ORF">MUN87_08505</name>
</gene>
<proteinExistence type="predicted"/>